<organism evidence="2 3">
    <name type="scientific">Phytophthora megakarya</name>
    <dbReference type="NCBI Taxonomy" id="4795"/>
    <lineage>
        <taxon>Eukaryota</taxon>
        <taxon>Sar</taxon>
        <taxon>Stramenopiles</taxon>
        <taxon>Oomycota</taxon>
        <taxon>Peronosporomycetes</taxon>
        <taxon>Peronosporales</taxon>
        <taxon>Peronosporaceae</taxon>
        <taxon>Phytophthora</taxon>
    </lineage>
</organism>
<dbReference type="Gene3D" id="2.60.20.10">
    <property type="entry name" value="Crystallins"/>
    <property type="match status" value="1"/>
</dbReference>
<reference evidence="3" key="1">
    <citation type="submission" date="2017-03" db="EMBL/GenBank/DDBJ databases">
        <title>Phytopthora megakarya and P. palmivora, two closely related causual agents of cacao black pod achieved similar genome size and gene model numbers by different mechanisms.</title>
        <authorList>
            <person name="Ali S."/>
            <person name="Shao J."/>
            <person name="Larry D.J."/>
            <person name="Kronmiller B."/>
            <person name="Shen D."/>
            <person name="Strem M.D."/>
            <person name="Melnick R.L."/>
            <person name="Guiltinan M.J."/>
            <person name="Tyler B.M."/>
            <person name="Meinhardt L.W."/>
            <person name="Bailey B.A."/>
        </authorList>
    </citation>
    <scope>NUCLEOTIDE SEQUENCE [LARGE SCALE GENOMIC DNA]</scope>
    <source>
        <strain evidence="3">zdho120</strain>
    </source>
</reference>
<dbReference type="AlphaFoldDB" id="A0A225UN79"/>
<protein>
    <submittedName>
        <fullName evidence="2">Uncharacterized protein</fullName>
    </submittedName>
</protein>
<evidence type="ECO:0000313" key="2">
    <source>
        <dbReference type="EMBL" id="OWY94410.1"/>
    </source>
</evidence>
<keyword evidence="1" id="KW-0732">Signal</keyword>
<name>A0A225UN79_9STRA</name>
<proteinExistence type="predicted"/>
<feature type="chain" id="PRO_5012285115" evidence="1">
    <location>
        <begin position="23"/>
        <end position="147"/>
    </location>
</feature>
<evidence type="ECO:0000256" key="1">
    <source>
        <dbReference type="SAM" id="SignalP"/>
    </source>
</evidence>
<dbReference type="EMBL" id="NBNE01014431">
    <property type="protein sequence ID" value="OWY94410.1"/>
    <property type="molecule type" value="Genomic_DNA"/>
</dbReference>
<feature type="signal peptide" evidence="1">
    <location>
        <begin position="1"/>
        <end position="22"/>
    </location>
</feature>
<sequence length="147" mass="16648">MSFFSLTIVTFVFAFLINSASAWYGTVTFYQDVEFKGSTYPWGISKTQRCYNLACWDNKASSVKWKGLPSKGSFSDKSRIAFYTDGNCKGDVRHWPTDAADDDGDTGHYPKDFTLDFVNDKITSFMVWEKSQKVTNGYSTPCPWGTN</sequence>
<dbReference type="OrthoDB" id="88514at2759"/>
<dbReference type="Proteomes" id="UP000198211">
    <property type="component" value="Unassembled WGS sequence"/>
</dbReference>
<dbReference type="InterPro" id="IPR011024">
    <property type="entry name" value="G_crystallin-like"/>
</dbReference>
<comment type="caution">
    <text evidence="2">The sequence shown here is derived from an EMBL/GenBank/DDBJ whole genome shotgun (WGS) entry which is preliminary data.</text>
</comment>
<dbReference type="SUPFAM" id="SSF49695">
    <property type="entry name" value="gamma-Crystallin-like"/>
    <property type="match status" value="1"/>
</dbReference>
<gene>
    <name evidence="2" type="ORF">PHMEG_00035874</name>
</gene>
<accession>A0A225UN79</accession>
<keyword evidence="3" id="KW-1185">Reference proteome</keyword>
<evidence type="ECO:0000313" key="3">
    <source>
        <dbReference type="Proteomes" id="UP000198211"/>
    </source>
</evidence>